<dbReference type="PANTHER" id="PTHR48228:SF6">
    <property type="entry name" value="L-CARNITINE COA-TRANSFERASE"/>
    <property type="match status" value="1"/>
</dbReference>
<protein>
    <recommendedName>
        <fullName evidence="4">CoA transferase</fullName>
    </recommendedName>
</protein>
<dbReference type="InterPro" id="IPR050509">
    <property type="entry name" value="CoA-transferase_III"/>
</dbReference>
<evidence type="ECO:0000313" key="3">
    <source>
        <dbReference type="Proteomes" id="UP000297422"/>
    </source>
</evidence>
<organism evidence="2 3">
    <name type="scientific">Leptospira stimsonii</name>
    <dbReference type="NCBI Taxonomy" id="2202203"/>
    <lineage>
        <taxon>Bacteria</taxon>
        <taxon>Pseudomonadati</taxon>
        <taxon>Spirochaetota</taxon>
        <taxon>Spirochaetia</taxon>
        <taxon>Leptospirales</taxon>
        <taxon>Leptospiraceae</taxon>
        <taxon>Leptospira</taxon>
    </lineage>
</organism>
<proteinExistence type="predicted"/>
<dbReference type="Proteomes" id="UP000297422">
    <property type="component" value="Unassembled WGS sequence"/>
</dbReference>
<name>A0ABY2NBQ3_9LEPT</name>
<comment type="caution">
    <text evidence="2">The sequence shown here is derived from an EMBL/GenBank/DDBJ whole genome shotgun (WGS) entry which is preliminary data.</text>
</comment>
<dbReference type="InterPro" id="IPR023606">
    <property type="entry name" value="CoA-Trfase_III_dom_1_sf"/>
</dbReference>
<dbReference type="SUPFAM" id="SSF89796">
    <property type="entry name" value="CoA-transferase family III (CaiB/BaiF)"/>
    <property type="match status" value="1"/>
</dbReference>
<evidence type="ECO:0000256" key="1">
    <source>
        <dbReference type="ARBA" id="ARBA00022679"/>
    </source>
</evidence>
<dbReference type="Gene3D" id="3.40.50.10540">
    <property type="entry name" value="Crotonobetainyl-coa:carnitine coa-transferase, domain 1"/>
    <property type="match status" value="1"/>
</dbReference>
<dbReference type="Pfam" id="PF02515">
    <property type="entry name" value="CoA_transf_3"/>
    <property type="match status" value="1"/>
</dbReference>
<sequence>MEYFSQPFKGLRVLEFGNYLSSPILGMLLGDQGADVIRIGSPEGKGFQGPIEQILHRNKRIYKANLRDSTEREKIKNLFHSVDIVIENFRPGTMEKFGLDFNSMR</sequence>
<evidence type="ECO:0008006" key="4">
    <source>
        <dbReference type="Google" id="ProtNLM"/>
    </source>
</evidence>
<feature type="non-terminal residue" evidence="2">
    <location>
        <position position="105"/>
    </location>
</feature>
<dbReference type="EMBL" id="RQGT01000020">
    <property type="protein sequence ID" value="TGM20440.1"/>
    <property type="molecule type" value="Genomic_DNA"/>
</dbReference>
<dbReference type="RefSeq" id="WP_210413338.1">
    <property type="nucleotide sequence ID" value="NZ_RQGT01000020.1"/>
</dbReference>
<keyword evidence="1" id="KW-0808">Transferase</keyword>
<dbReference type="InterPro" id="IPR003673">
    <property type="entry name" value="CoA-Trfase_fam_III"/>
</dbReference>
<dbReference type="PANTHER" id="PTHR48228">
    <property type="entry name" value="SUCCINYL-COA--D-CITRAMALATE COA-TRANSFERASE"/>
    <property type="match status" value="1"/>
</dbReference>
<accession>A0ABY2NBQ3</accession>
<gene>
    <name evidence="2" type="ORF">EHQ90_02690</name>
</gene>
<reference evidence="3" key="1">
    <citation type="journal article" date="2019" name="PLoS Negl. Trop. Dis.">
        <title>Revisiting the worldwide diversity of Leptospira species in the environment.</title>
        <authorList>
            <person name="Vincent A.T."/>
            <person name="Schiettekatte O."/>
            <person name="Bourhy P."/>
            <person name="Veyrier F.J."/>
            <person name="Picardeau M."/>
        </authorList>
    </citation>
    <scope>NUCLEOTIDE SEQUENCE [LARGE SCALE GENOMIC DNA]</scope>
    <source>
        <strain evidence="3">201702407</strain>
    </source>
</reference>
<evidence type="ECO:0000313" key="2">
    <source>
        <dbReference type="EMBL" id="TGM20440.1"/>
    </source>
</evidence>
<keyword evidence="3" id="KW-1185">Reference proteome</keyword>